<name>A0A1W1D886_9ZZZZ</name>
<organism evidence="3">
    <name type="scientific">hydrothermal vent metagenome</name>
    <dbReference type="NCBI Taxonomy" id="652676"/>
    <lineage>
        <taxon>unclassified sequences</taxon>
        <taxon>metagenomes</taxon>
        <taxon>ecological metagenomes</taxon>
    </lineage>
</organism>
<keyword evidence="1" id="KW-0732">Signal</keyword>
<feature type="domain" description="M23ase beta-sheet core" evidence="2">
    <location>
        <begin position="98"/>
        <end position="187"/>
    </location>
</feature>
<reference evidence="3" key="1">
    <citation type="submission" date="2016-10" db="EMBL/GenBank/DDBJ databases">
        <authorList>
            <person name="de Groot N.N."/>
        </authorList>
    </citation>
    <scope>NUCLEOTIDE SEQUENCE</scope>
</reference>
<accession>A0A1W1D886</accession>
<proteinExistence type="predicted"/>
<dbReference type="Gene3D" id="2.70.70.10">
    <property type="entry name" value="Glucose Permease (Domain IIA)"/>
    <property type="match status" value="1"/>
</dbReference>
<dbReference type="InterPro" id="IPR016047">
    <property type="entry name" value="M23ase_b-sheet_dom"/>
</dbReference>
<evidence type="ECO:0000256" key="1">
    <source>
        <dbReference type="ARBA" id="ARBA00022729"/>
    </source>
</evidence>
<dbReference type="CDD" id="cd12797">
    <property type="entry name" value="M23_peptidase"/>
    <property type="match status" value="1"/>
</dbReference>
<dbReference type="EMBL" id="FPHR01000006">
    <property type="protein sequence ID" value="SFV76700.1"/>
    <property type="molecule type" value="Genomic_DNA"/>
</dbReference>
<protein>
    <submittedName>
        <fullName evidence="3">Lipoprotein NlpD</fullName>
    </submittedName>
</protein>
<dbReference type="PANTHER" id="PTHR21666:SF289">
    <property type="entry name" value="L-ALA--D-GLU ENDOPEPTIDASE"/>
    <property type="match status" value="1"/>
</dbReference>
<keyword evidence="3" id="KW-0449">Lipoprotein</keyword>
<dbReference type="AlphaFoldDB" id="A0A1W1D886"/>
<dbReference type="PANTHER" id="PTHR21666">
    <property type="entry name" value="PEPTIDASE-RELATED"/>
    <property type="match status" value="1"/>
</dbReference>
<evidence type="ECO:0000313" key="3">
    <source>
        <dbReference type="EMBL" id="SFV76700.1"/>
    </source>
</evidence>
<dbReference type="Pfam" id="PF01551">
    <property type="entry name" value="Peptidase_M23"/>
    <property type="match status" value="1"/>
</dbReference>
<sequence>MWVKLFSVVILLSLNGCYSQAPKQAIIVIEKSSNLENINHQRFEKIDKVEKKTRRITDYTAIKKVHKTQKKNVAKTHKASSSWKTPINSKVSKTYSKKHPGLTFSSHQGQEVRVIRDGKIIYIGDKMKSYGQMIIVRHPLGFNSTYTQTQSLQASLGDSVDKGQVIAMTTDQPFYFEMTKFEQTINPLKYLK</sequence>
<gene>
    <name evidence="3" type="ORF">MNB_SUP05-4-369</name>
</gene>
<dbReference type="SUPFAM" id="SSF51261">
    <property type="entry name" value="Duplicated hybrid motif"/>
    <property type="match status" value="1"/>
</dbReference>
<dbReference type="InterPro" id="IPR050570">
    <property type="entry name" value="Cell_wall_metabolism_enzyme"/>
</dbReference>
<dbReference type="InterPro" id="IPR011055">
    <property type="entry name" value="Dup_hybrid_motif"/>
</dbReference>
<dbReference type="GO" id="GO:0004222">
    <property type="term" value="F:metalloendopeptidase activity"/>
    <property type="evidence" value="ECO:0007669"/>
    <property type="project" value="TreeGrafter"/>
</dbReference>
<evidence type="ECO:0000259" key="2">
    <source>
        <dbReference type="Pfam" id="PF01551"/>
    </source>
</evidence>